<gene>
    <name evidence="1" type="ORF">NQ314_008703</name>
</gene>
<protein>
    <submittedName>
        <fullName evidence="1">Uncharacterized protein</fullName>
    </submittedName>
</protein>
<evidence type="ECO:0000313" key="1">
    <source>
        <dbReference type="EMBL" id="KAJ8947018.1"/>
    </source>
</evidence>
<dbReference type="InterPro" id="IPR032004">
    <property type="entry name" value="DUF4790"/>
</dbReference>
<organism evidence="1 2">
    <name type="scientific">Rhamnusium bicolor</name>
    <dbReference type="NCBI Taxonomy" id="1586634"/>
    <lineage>
        <taxon>Eukaryota</taxon>
        <taxon>Metazoa</taxon>
        <taxon>Ecdysozoa</taxon>
        <taxon>Arthropoda</taxon>
        <taxon>Hexapoda</taxon>
        <taxon>Insecta</taxon>
        <taxon>Pterygota</taxon>
        <taxon>Neoptera</taxon>
        <taxon>Endopterygota</taxon>
        <taxon>Coleoptera</taxon>
        <taxon>Polyphaga</taxon>
        <taxon>Cucujiformia</taxon>
        <taxon>Chrysomeloidea</taxon>
        <taxon>Cerambycidae</taxon>
        <taxon>Lepturinae</taxon>
        <taxon>Rhagiini</taxon>
        <taxon>Rhamnusium</taxon>
    </lineage>
</organism>
<name>A0AAV8Y6I8_9CUCU</name>
<sequence>MFRVVCRQRYRREGQKQRAQFIKEIKIHELLQRKALDGAKIHREFCKATRKPASHEIIKVTRSQLMKIENILKTEY</sequence>
<comment type="caution">
    <text evidence="1">The sequence shown here is derived from an EMBL/GenBank/DDBJ whole genome shotgun (WGS) entry which is preliminary data.</text>
</comment>
<dbReference type="Pfam" id="PF16037">
    <property type="entry name" value="DUF4790"/>
    <property type="match status" value="1"/>
</dbReference>
<proteinExistence type="predicted"/>
<keyword evidence="2" id="KW-1185">Reference proteome</keyword>
<dbReference type="AlphaFoldDB" id="A0AAV8Y6I8"/>
<dbReference type="EMBL" id="JANEYF010002402">
    <property type="protein sequence ID" value="KAJ8947018.1"/>
    <property type="molecule type" value="Genomic_DNA"/>
</dbReference>
<accession>A0AAV8Y6I8</accession>
<dbReference type="Proteomes" id="UP001162156">
    <property type="component" value="Unassembled WGS sequence"/>
</dbReference>
<reference evidence="1" key="1">
    <citation type="journal article" date="2023" name="Insect Mol. Biol.">
        <title>Genome sequencing provides insights into the evolution of gene families encoding plant cell wall-degrading enzymes in longhorned beetles.</title>
        <authorList>
            <person name="Shin N.R."/>
            <person name="Okamura Y."/>
            <person name="Kirsch R."/>
            <person name="Pauchet Y."/>
        </authorList>
    </citation>
    <scope>NUCLEOTIDE SEQUENCE</scope>
    <source>
        <strain evidence="1">RBIC_L_NR</strain>
    </source>
</reference>
<evidence type="ECO:0000313" key="2">
    <source>
        <dbReference type="Proteomes" id="UP001162156"/>
    </source>
</evidence>